<dbReference type="EMBL" id="JAMRXG010000015">
    <property type="protein sequence ID" value="MCM6777550.1"/>
    <property type="molecule type" value="Genomic_DNA"/>
</dbReference>
<evidence type="ECO:0000313" key="1">
    <source>
        <dbReference type="EMBL" id="MCM6777550.1"/>
    </source>
</evidence>
<evidence type="ECO:0000313" key="2">
    <source>
        <dbReference type="Proteomes" id="UP001139157"/>
    </source>
</evidence>
<reference evidence="1" key="1">
    <citation type="submission" date="2022-06" db="EMBL/GenBank/DDBJ databases">
        <title>Novel species in genus nocardia.</title>
        <authorList>
            <person name="Li F."/>
        </authorList>
    </citation>
    <scope>NUCLEOTIDE SEQUENCE</scope>
    <source>
        <strain evidence="1">CDC141</strain>
    </source>
</reference>
<dbReference type="InterPro" id="IPR011200">
    <property type="entry name" value="UCP012608"/>
</dbReference>
<dbReference type="RefSeq" id="WP_251916801.1">
    <property type="nucleotide sequence ID" value="NZ_JAMRXG010000015.1"/>
</dbReference>
<dbReference type="AlphaFoldDB" id="A0A9X2J0Z1"/>
<proteinExistence type="predicted"/>
<sequence length="363" mass="38904">MSLVSHFRLHARACAQLGSPLYAGLLERVARDLADGGPCARALTGYERSTRDAAVPLRFMAAVHALALSGRAPELAAHYPSTGAAAPPPSNGAVWQAFRATVADQPEWIADWLTRPPQTNEVGRAVPLLAGLLAAVDATPLPIRLLELGSSAGLNLRADHFHWAAGDLAWGPTGSPVTIERAWRTPIPPWLRAAVERHPRVEVVARAGCDPAPLDPGSPADALSLRAYVWPDQPDRLARLDGALRLARRIPATVTRTHARDFLGDLDLVPGTLTIVWHSVMRQYVPEEEWRAVRAELARLAAASSPRAAFAHICFEPQGTADDGNGFLLTARLGDAPPRLLARAAPHGIPAVARTGPLVQQEQ</sequence>
<accession>A0A9X2J0Z1</accession>
<keyword evidence="2" id="KW-1185">Reference proteome</keyword>
<dbReference type="PIRSF" id="PIRSF012608">
    <property type="entry name" value="UCP012608"/>
    <property type="match status" value="1"/>
</dbReference>
<protein>
    <submittedName>
        <fullName evidence="1">DUF2332 domain-containing protein</fullName>
    </submittedName>
</protein>
<gene>
    <name evidence="1" type="ORF">NDR86_29085</name>
</gene>
<dbReference type="Proteomes" id="UP001139157">
    <property type="component" value="Unassembled WGS sequence"/>
</dbReference>
<organism evidence="1 2">
    <name type="scientific">Nocardia pulmonis</name>
    <dbReference type="NCBI Taxonomy" id="2951408"/>
    <lineage>
        <taxon>Bacteria</taxon>
        <taxon>Bacillati</taxon>
        <taxon>Actinomycetota</taxon>
        <taxon>Actinomycetes</taxon>
        <taxon>Mycobacteriales</taxon>
        <taxon>Nocardiaceae</taxon>
        <taxon>Nocardia</taxon>
    </lineage>
</organism>
<name>A0A9X2J0Z1_9NOCA</name>
<comment type="caution">
    <text evidence="1">The sequence shown here is derived from an EMBL/GenBank/DDBJ whole genome shotgun (WGS) entry which is preliminary data.</text>
</comment>
<dbReference type="Pfam" id="PF10094">
    <property type="entry name" value="DUF2332"/>
    <property type="match status" value="1"/>
</dbReference>